<accession>A0A068U998</accession>
<dbReference type="Pfam" id="PF14432">
    <property type="entry name" value="DYW_deaminase"/>
    <property type="match status" value="1"/>
</dbReference>
<dbReference type="GO" id="GO:0003729">
    <property type="term" value="F:mRNA binding"/>
    <property type="evidence" value="ECO:0007669"/>
    <property type="project" value="EnsemblPlants"/>
</dbReference>
<dbReference type="InParanoid" id="A0A068U998"/>
<evidence type="ECO:0000256" key="2">
    <source>
        <dbReference type="ARBA" id="ARBA00022737"/>
    </source>
</evidence>
<feature type="region of interest" description="Disordered" evidence="4">
    <location>
        <begin position="1"/>
        <end position="39"/>
    </location>
</feature>
<dbReference type="Pfam" id="PF20431">
    <property type="entry name" value="E_motif"/>
    <property type="match status" value="1"/>
</dbReference>
<evidence type="ECO:0000313" key="7">
    <source>
        <dbReference type="Proteomes" id="UP000295252"/>
    </source>
</evidence>
<dbReference type="SUPFAM" id="SSF48452">
    <property type="entry name" value="TPR-like"/>
    <property type="match status" value="1"/>
</dbReference>
<feature type="repeat" description="PPR" evidence="3">
    <location>
        <begin position="351"/>
        <end position="386"/>
    </location>
</feature>
<dbReference type="OMA" id="VMSWTAV"/>
<dbReference type="PANTHER" id="PTHR47926:SF522">
    <property type="entry name" value="TETRATRICOPEPTIDE REPEAT-LIKE SUPERFAMILY PROTEIN"/>
    <property type="match status" value="1"/>
</dbReference>
<reference evidence="7" key="1">
    <citation type="journal article" date="2014" name="Science">
        <title>The coffee genome provides insight into the convergent evolution of caffeine biosynthesis.</title>
        <authorList>
            <person name="Denoeud F."/>
            <person name="Carretero-Paulet L."/>
            <person name="Dereeper A."/>
            <person name="Droc G."/>
            <person name="Guyot R."/>
            <person name="Pietrella M."/>
            <person name="Zheng C."/>
            <person name="Alberti A."/>
            <person name="Anthony F."/>
            <person name="Aprea G."/>
            <person name="Aury J.M."/>
            <person name="Bento P."/>
            <person name="Bernard M."/>
            <person name="Bocs S."/>
            <person name="Campa C."/>
            <person name="Cenci A."/>
            <person name="Combes M.C."/>
            <person name="Crouzillat D."/>
            <person name="Da Silva C."/>
            <person name="Daddiego L."/>
            <person name="De Bellis F."/>
            <person name="Dussert S."/>
            <person name="Garsmeur O."/>
            <person name="Gayraud T."/>
            <person name="Guignon V."/>
            <person name="Jahn K."/>
            <person name="Jamilloux V."/>
            <person name="Joet T."/>
            <person name="Labadie K."/>
            <person name="Lan T."/>
            <person name="Leclercq J."/>
            <person name="Lepelley M."/>
            <person name="Leroy T."/>
            <person name="Li L.T."/>
            <person name="Librado P."/>
            <person name="Lopez L."/>
            <person name="Munoz A."/>
            <person name="Noel B."/>
            <person name="Pallavicini A."/>
            <person name="Perrotta G."/>
            <person name="Poncet V."/>
            <person name="Pot D."/>
            <person name="Priyono X."/>
            <person name="Rigoreau M."/>
            <person name="Rouard M."/>
            <person name="Rozas J."/>
            <person name="Tranchant-Dubreuil C."/>
            <person name="VanBuren R."/>
            <person name="Zhang Q."/>
            <person name="Andrade A.C."/>
            <person name="Argout X."/>
            <person name="Bertrand B."/>
            <person name="de Kochko A."/>
            <person name="Graziosi G."/>
            <person name="Henry R.J."/>
            <person name="Jayarama X."/>
            <person name="Ming R."/>
            <person name="Nagai C."/>
            <person name="Rounsley S."/>
            <person name="Sankoff D."/>
            <person name="Giuliano G."/>
            <person name="Albert V.A."/>
            <person name="Wincker P."/>
            <person name="Lashermes P."/>
        </authorList>
    </citation>
    <scope>NUCLEOTIDE SEQUENCE [LARGE SCALE GENOMIC DNA]</scope>
    <source>
        <strain evidence="7">cv. DH200-94</strain>
    </source>
</reference>
<dbReference type="Pfam" id="PF13041">
    <property type="entry name" value="PPR_2"/>
    <property type="match status" value="3"/>
</dbReference>
<name>A0A068U998_COFCA</name>
<dbReference type="FunFam" id="1.25.40.10:FF:000798">
    <property type="entry name" value="Pentatricopeptide repeat-containing protein At3g49170, chloroplastic"/>
    <property type="match status" value="1"/>
</dbReference>
<dbReference type="Pfam" id="PF01535">
    <property type="entry name" value="PPR"/>
    <property type="match status" value="5"/>
</dbReference>
<dbReference type="Pfam" id="PF13812">
    <property type="entry name" value="PPR_3"/>
    <property type="match status" value="2"/>
</dbReference>
<dbReference type="FunCoup" id="A0A068U998">
    <property type="interactions" value="43"/>
</dbReference>
<feature type="domain" description="DYW" evidence="5">
    <location>
        <begin position="770"/>
        <end position="862"/>
    </location>
</feature>
<dbReference type="EMBL" id="HG739099">
    <property type="protein sequence ID" value="CDP05081.1"/>
    <property type="molecule type" value="Genomic_DNA"/>
</dbReference>
<dbReference type="Pfam" id="PF20430">
    <property type="entry name" value="Eplus_motif"/>
    <property type="match status" value="1"/>
</dbReference>
<protein>
    <recommendedName>
        <fullName evidence="5">DYW domain-containing protein</fullName>
    </recommendedName>
</protein>
<feature type="repeat" description="PPR" evidence="3">
    <location>
        <begin position="524"/>
        <end position="554"/>
    </location>
</feature>
<keyword evidence="2" id="KW-0677">Repeat</keyword>
<organism evidence="6 7">
    <name type="scientific">Coffea canephora</name>
    <name type="common">Robusta coffee</name>
    <dbReference type="NCBI Taxonomy" id="49390"/>
    <lineage>
        <taxon>Eukaryota</taxon>
        <taxon>Viridiplantae</taxon>
        <taxon>Streptophyta</taxon>
        <taxon>Embryophyta</taxon>
        <taxon>Tracheophyta</taxon>
        <taxon>Spermatophyta</taxon>
        <taxon>Magnoliopsida</taxon>
        <taxon>eudicotyledons</taxon>
        <taxon>Gunneridae</taxon>
        <taxon>Pentapetalae</taxon>
        <taxon>asterids</taxon>
        <taxon>lamiids</taxon>
        <taxon>Gentianales</taxon>
        <taxon>Rubiaceae</taxon>
        <taxon>Ixoroideae</taxon>
        <taxon>Gardenieae complex</taxon>
        <taxon>Bertiereae - Coffeeae clade</taxon>
        <taxon>Coffeeae</taxon>
        <taxon>Coffea</taxon>
    </lineage>
</organism>
<evidence type="ECO:0000259" key="5">
    <source>
        <dbReference type="Pfam" id="PF14432"/>
    </source>
</evidence>
<dbReference type="InterPro" id="IPR032867">
    <property type="entry name" value="DYW_dom"/>
</dbReference>
<dbReference type="Gene3D" id="1.25.40.10">
    <property type="entry name" value="Tetratricopeptide repeat domain"/>
    <property type="match status" value="6"/>
</dbReference>
<feature type="repeat" description="PPR" evidence="3">
    <location>
        <begin position="144"/>
        <end position="178"/>
    </location>
</feature>
<evidence type="ECO:0000256" key="3">
    <source>
        <dbReference type="PROSITE-ProRule" id="PRU00708"/>
    </source>
</evidence>
<evidence type="ECO:0000256" key="1">
    <source>
        <dbReference type="ARBA" id="ARBA00006643"/>
    </source>
</evidence>
<dbReference type="PhylomeDB" id="A0A068U998"/>
<dbReference type="InterPro" id="IPR002885">
    <property type="entry name" value="PPR_rpt"/>
</dbReference>
<feature type="repeat" description="PPR" evidence="3">
    <location>
        <begin position="454"/>
        <end position="488"/>
    </location>
</feature>
<dbReference type="InterPro" id="IPR046848">
    <property type="entry name" value="E_motif"/>
</dbReference>
<feature type="repeat" description="PPR" evidence="3">
    <location>
        <begin position="112"/>
        <end position="142"/>
    </location>
</feature>
<dbReference type="Proteomes" id="UP000295252">
    <property type="component" value="Chromosome IV"/>
</dbReference>
<evidence type="ECO:0000256" key="4">
    <source>
        <dbReference type="SAM" id="MobiDB-lite"/>
    </source>
</evidence>
<gene>
    <name evidence="6" type="ORF">GSCOC_T00020005001</name>
</gene>
<comment type="similarity">
    <text evidence="1">Belongs to the PPR family. PCMP-H subfamily.</text>
</comment>
<feature type="repeat" description="PPR" evidence="3">
    <location>
        <begin position="555"/>
        <end position="589"/>
    </location>
</feature>
<dbReference type="GO" id="GO:0009451">
    <property type="term" value="P:RNA modification"/>
    <property type="evidence" value="ECO:0007669"/>
    <property type="project" value="InterPro"/>
</dbReference>
<sequence length="862" mass="95778">MTSLSSPSPAKLFPLQSPIRRPRTPPSHQSLSPTHHRKTKPKFEALKDNLIRHADAGDIKRAISTLDFMARNGLTPDLTSYSVLLKFCIRTRNFHLGKLIHSKILGSKLQLDSIVLNSLITLYSKNGDWLTARNIFETMGEKRDLVSWSAIISCFAHSNMELEAIFTFFDMVEHGEHPNQFCFSAAIQACSNVKYASIGLVIFGIVIKSGYFGSDVCVGCALIDLFSKGFHDLNLAKKVFDQMPLKNSVSWTLMITRFSQISDPASAVQLFLEMVLTGFVPDKFTFSSVLSACAELEWLSFGQQLHSSALKSGLSSDVCVGCSLVDMYAKSTADGSMSDSRKVFDRMPVHNVMSWTAIITGYVQGGGDDWEAINLYRMMMEEGSVKPNHFTFSALLKACGNLTSLGMGKIVYGHAVKLGLAYFDCVGNALISLYARCDKLEDARRAFEVLFQKNLVSFNTIVDAYAKNFKSDEAFELFSGIEDSGVVVDAFTYASLLSGAAIVGAVGKGEQIHARLLKAGFESNEYICNSLISMYSRCGNIEAASQVFRDMSDQSIISWTAMITGFAKHGFAERALELFTAMLSAGIKPNEVTYVAVLSACSHAGMTDEGWKYFHSMSEEHGISPRMEHYACMVDLLGRSGFLDRAVELIKSMPFVADALVWRTLLGACQVHGNVELGKHAAEIIHEQDPDDPAARVLLSNLYASSGQWEKVANIRKGMRARNLVKEAGCSWIEAENKVHKFYVGDTEHPQAKEIYKELDRLAVKIKEMGYVPNTNFVLHEAEEEQKEQYLFQHSEKLAVAFGLISTFHPKPIRIFKNLRVCGDCHSALKYISLATGREILVRDSNRFHHINNGICSCNDYW</sequence>
<dbReference type="InterPro" id="IPR046849">
    <property type="entry name" value="E2_motif"/>
</dbReference>
<proteinExistence type="inferred from homology"/>
<dbReference type="FunFam" id="1.25.40.10:FF:001050">
    <property type="entry name" value="Pentatricopeptide repeat-containing protein At2g33760"/>
    <property type="match status" value="1"/>
</dbReference>
<dbReference type="InterPro" id="IPR046960">
    <property type="entry name" value="PPR_At4g14850-like_plant"/>
</dbReference>
<keyword evidence="7" id="KW-1185">Reference proteome</keyword>
<dbReference type="GO" id="GO:0009793">
    <property type="term" value="P:embryo development ending in seed dormancy"/>
    <property type="evidence" value="ECO:0007669"/>
    <property type="project" value="EnsemblPlants"/>
</dbReference>
<feature type="repeat" description="PPR" evidence="3">
    <location>
        <begin position="247"/>
        <end position="281"/>
    </location>
</feature>
<dbReference type="AlphaFoldDB" id="A0A068U998"/>
<dbReference type="PANTHER" id="PTHR47926">
    <property type="entry name" value="PENTATRICOPEPTIDE REPEAT-CONTAINING PROTEIN"/>
    <property type="match status" value="1"/>
</dbReference>
<dbReference type="GO" id="GO:0008270">
    <property type="term" value="F:zinc ion binding"/>
    <property type="evidence" value="ECO:0007669"/>
    <property type="project" value="InterPro"/>
</dbReference>
<dbReference type="InterPro" id="IPR011990">
    <property type="entry name" value="TPR-like_helical_dom_sf"/>
</dbReference>
<dbReference type="PROSITE" id="PS51375">
    <property type="entry name" value="PPR"/>
    <property type="match status" value="8"/>
</dbReference>
<dbReference type="Gramene" id="CDP05081">
    <property type="protein sequence ID" value="CDP05081"/>
    <property type="gene ID" value="GSCOC_T00020005001"/>
</dbReference>
<feature type="repeat" description="PPR" evidence="3">
    <location>
        <begin position="590"/>
        <end position="625"/>
    </location>
</feature>
<dbReference type="NCBIfam" id="TIGR00756">
    <property type="entry name" value="PPR"/>
    <property type="match status" value="5"/>
</dbReference>
<dbReference type="FunFam" id="1.25.40.10:FF:000196">
    <property type="entry name" value="Pentatricopeptide repeat-containing protein At4g14850"/>
    <property type="match status" value="1"/>
</dbReference>
<evidence type="ECO:0000313" key="6">
    <source>
        <dbReference type="EMBL" id="CDP05081.1"/>
    </source>
</evidence>
<dbReference type="OrthoDB" id="733157at2759"/>